<dbReference type="OMA" id="HLESEIW"/>
<evidence type="ECO:0000313" key="3">
    <source>
        <dbReference type="Proteomes" id="UP000001876"/>
    </source>
</evidence>
<evidence type="ECO:0000256" key="1">
    <source>
        <dbReference type="SAM" id="MobiDB-lite"/>
    </source>
</evidence>
<dbReference type="Proteomes" id="UP000001876">
    <property type="component" value="Unassembled WGS sequence"/>
</dbReference>
<gene>
    <name evidence="2" type="ORF">MICPUCDRAFT_59738</name>
</gene>
<feature type="region of interest" description="Disordered" evidence="1">
    <location>
        <begin position="279"/>
        <end position="305"/>
    </location>
</feature>
<evidence type="ECO:0000313" key="2">
    <source>
        <dbReference type="EMBL" id="EEH56154.1"/>
    </source>
</evidence>
<feature type="compositionally biased region" description="Gly residues" evidence="1">
    <location>
        <begin position="336"/>
        <end position="353"/>
    </location>
</feature>
<feature type="region of interest" description="Disordered" evidence="1">
    <location>
        <begin position="195"/>
        <end position="217"/>
    </location>
</feature>
<accession>C1MWE7</accession>
<name>C1MWE7_MICPC</name>
<dbReference type="RefSeq" id="XP_003060202.1">
    <property type="nucleotide sequence ID" value="XM_003060156.1"/>
</dbReference>
<dbReference type="KEGG" id="mpp:MICPUCDRAFT_59738"/>
<keyword evidence="3" id="KW-1185">Reference proteome</keyword>
<feature type="compositionally biased region" description="Low complexity" evidence="1">
    <location>
        <begin position="323"/>
        <end position="333"/>
    </location>
</feature>
<reference evidence="2 3" key="1">
    <citation type="journal article" date="2009" name="Science">
        <title>Green evolution and dynamic adaptations revealed by genomes of the marine picoeukaryotes Micromonas.</title>
        <authorList>
            <person name="Worden A.Z."/>
            <person name="Lee J.H."/>
            <person name="Mock T."/>
            <person name="Rouze P."/>
            <person name="Simmons M.P."/>
            <person name="Aerts A.L."/>
            <person name="Allen A.E."/>
            <person name="Cuvelier M.L."/>
            <person name="Derelle E."/>
            <person name="Everett M.V."/>
            <person name="Foulon E."/>
            <person name="Grimwood J."/>
            <person name="Gundlach H."/>
            <person name="Henrissat B."/>
            <person name="Napoli C."/>
            <person name="McDonald S.M."/>
            <person name="Parker M.S."/>
            <person name="Rombauts S."/>
            <person name="Salamov A."/>
            <person name="Von Dassow P."/>
            <person name="Badger J.H."/>
            <person name="Coutinho P.M."/>
            <person name="Demir E."/>
            <person name="Dubchak I."/>
            <person name="Gentemann C."/>
            <person name="Eikrem W."/>
            <person name="Gready J.E."/>
            <person name="John U."/>
            <person name="Lanier W."/>
            <person name="Lindquist E.A."/>
            <person name="Lucas S."/>
            <person name="Mayer K.F."/>
            <person name="Moreau H."/>
            <person name="Not F."/>
            <person name="Otillar R."/>
            <person name="Panaud O."/>
            <person name="Pangilinan J."/>
            <person name="Paulsen I."/>
            <person name="Piegu B."/>
            <person name="Poliakov A."/>
            <person name="Robbens S."/>
            <person name="Schmutz J."/>
            <person name="Toulza E."/>
            <person name="Wyss T."/>
            <person name="Zelensky A."/>
            <person name="Zhou K."/>
            <person name="Armbrust E.V."/>
            <person name="Bhattacharya D."/>
            <person name="Goodenough U.W."/>
            <person name="Van de Peer Y."/>
            <person name="Grigoriev I.V."/>
        </authorList>
    </citation>
    <scope>NUCLEOTIDE SEQUENCE [LARGE SCALE GENOMIC DNA]</scope>
    <source>
        <strain evidence="2 3">CCMP1545</strain>
    </source>
</reference>
<dbReference type="OrthoDB" id="198185at2759"/>
<proteinExistence type="predicted"/>
<dbReference type="GeneID" id="9685351"/>
<sequence length="380" mass="41594">MSFKRARAQNRPTPDSTKPAVGRVIHRIKGAVDSLARERSSRAVLELDTAHTFAHLSAQIAGLQTAFTTLADGVIDELDAQREEHARWRRESDRWVGKMAHLESEIWKRCDVVDDALDEKNAVSRATFDKLRDEMGHAERAVTEARMALIDAERREAETAHAMASLRAKAEGADLRLQDQIDALDARLAATTAAAKEEKEKEKEKEKNASTSTVTERDVVELRDWTSKVTSAHDERLRRVEREARDAREALAETRGMFMCVSALVPVRPRSRGERRFLRTFPGASLRPHHSFNPDTPRRRPFNSASDAFQLHPDVASRGTALRSAAASMSARSGQRRGGGSRGVSGGGAGGGSVAPPSRGDGGGGDRRGMDVSAWSTGST</sequence>
<dbReference type="AlphaFoldDB" id="C1MWE7"/>
<protein>
    <submittedName>
        <fullName evidence="2">Predicted protein</fullName>
    </submittedName>
</protein>
<feature type="region of interest" description="Disordered" evidence="1">
    <location>
        <begin position="320"/>
        <end position="380"/>
    </location>
</feature>
<feature type="compositionally biased region" description="Basic and acidic residues" evidence="1">
    <location>
        <begin position="195"/>
        <end position="208"/>
    </location>
</feature>
<organism evidence="3">
    <name type="scientific">Micromonas pusilla (strain CCMP1545)</name>
    <name type="common">Picoplanktonic green alga</name>
    <dbReference type="NCBI Taxonomy" id="564608"/>
    <lineage>
        <taxon>Eukaryota</taxon>
        <taxon>Viridiplantae</taxon>
        <taxon>Chlorophyta</taxon>
        <taxon>Mamiellophyceae</taxon>
        <taxon>Mamiellales</taxon>
        <taxon>Mamiellaceae</taxon>
        <taxon>Micromonas</taxon>
    </lineage>
</organism>
<dbReference type="EMBL" id="GG663741">
    <property type="protein sequence ID" value="EEH56154.1"/>
    <property type="molecule type" value="Genomic_DNA"/>
</dbReference>